<keyword evidence="3" id="KW-1133">Transmembrane helix</keyword>
<feature type="region of interest" description="Disordered" evidence="2">
    <location>
        <begin position="74"/>
        <end position="123"/>
    </location>
</feature>
<dbReference type="PhylomeDB" id="A7THJ3"/>
<organism evidence="5">
    <name type="scientific">Vanderwaltozyma polyspora (strain ATCC 22028 / DSM 70294 / BCRC 21397 / CBS 2163 / NBRC 10782 / NRRL Y-8283 / UCD 57-17)</name>
    <name type="common">Kluyveromyces polysporus</name>
    <dbReference type="NCBI Taxonomy" id="436907"/>
    <lineage>
        <taxon>Eukaryota</taxon>
        <taxon>Fungi</taxon>
        <taxon>Dikarya</taxon>
        <taxon>Ascomycota</taxon>
        <taxon>Saccharomycotina</taxon>
        <taxon>Saccharomycetes</taxon>
        <taxon>Saccharomycetales</taxon>
        <taxon>Saccharomycetaceae</taxon>
        <taxon>Vanderwaltozyma</taxon>
    </lineage>
</organism>
<evidence type="ECO:0000256" key="3">
    <source>
        <dbReference type="SAM" id="Phobius"/>
    </source>
</evidence>
<feature type="transmembrane region" description="Helical" evidence="3">
    <location>
        <begin position="136"/>
        <end position="160"/>
    </location>
</feature>
<dbReference type="HOGENOM" id="CLU_074623_0_0_1"/>
<feature type="transmembrane region" description="Helical" evidence="3">
    <location>
        <begin position="268"/>
        <end position="295"/>
    </location>
</feature>
<dbReference type="OrthoDB" id="4060403at2759"/>
<dbReference type="RefSeq" id="XP_001646175.1">
    <property type="nucleotide sequence ID" value="XM_001646125.1"/>
</dbReference>
<protein>
    <submittedName>
        <fullName evidence="4">Uncharacterized protein</fullName>
    </submittedName>
</protein>
<dbReference type="EMBL" id="DS480391">
    <property type="protein sequence ID" value="EDO18317.1"/>
    <property type="molecule type" value="Genomic_DNA"/>
</dbReference>
<dbReference type="KEGG" id="vpo:Kpol_1039p68"/>
<dbReference type="OMA" id="RYKGVHR"/>
<reference evidence="4 5" key="1">
    <citation type="journal article" date="2007" name="Proc. Natl. Acad. Sci. U.S.A.">
        <title>Independent sorting-out of thousands of duplicated gene pairs in two yeast species descended from a whole-genome duplication.</title>
        <authorList>
            <person name="Scannell D.R."/>
            <person name="Frank A.C."/>
            <person name="Conant G.C."/>
            <person name="Byrne K.P."/>
            <person name="Woolfit M."/>
            <person name="Wolfe K.H."/>
        </authorList>
    </citation>
    <scope>NUCLEOTIDE SEQUENCE [LARGE SCALE GENOMIC DNA]</scope>
    <source>
        <strain evidence="5">ATCC 22028 / DSM 70294 / BCRC 21397 / CBS 2163 / NBRC 10782 / NRRL Y-8283 / UCD 57-17</strain>
    </source>
</reference>
<dbReference type="eggNOG" id="ENOG502RZCQ">
    <property type="taxonomic scope" value="Eukaryota"/>
</dbReference>
<dbReference type="Proteomes" id="UP000000267">
    <property type="component" value="Unassembled WGS sequence"/>
</dbReference>
<keyword evidence="1" id="KW-0175">Coiled coil</keyword>
<gene>
    <name evidence="4" type="ORF">Kpol_1039p68</name>
</gene>
<keyword evidence="3" id="KW-0472">Membrane</keyword>
<dbReference type="InParanoid" id="A7THJ3"/>
<feature type="compositionally biased region" description="Low complexity" evidence="2">
    <location>
        <begin position="75"/>
        <end position="117"/>
    </location>
</feature>
<evidence type="ECO:0000313" key="4">
    <source>
        <dbReference type="EMBL" id="EDO18317.1"/>
    </source>
</evidence>
<accession>A7THJ3</accession>
<keyword evidence="5" id="KW-1185">Reference proteome</keyword>
<dbReference type="GO" id="GO:0043161">
    <property type="term" value="P:proteasome-mediated ubiquitin-dependent protein catabolic process"/>
    <property type="evidence" value="ECO:0007669"/>
    <property type="project" value="EnsemblFungi"/>
</dbReference>
<dbReference type="GO" id="GO:0071230">
    <property type="term" value="P:cellular response to amino acid stimulus"/>
    <property type="evidence" value="ECO:0007669"/>
    <property type="project" value="EnsemblFungi"/>
</dbReference>
<name>A7THJ3_VANPO</name>
<dbReference type="FunCoup" id="A7THJ3">
    <property type="interactions" value="20"/>
</dbReference>
<feature type="coiled-coil region" evidence="1">
    <location>
        <begin position="16"/>
        <end position="43"/>
    </location>
</feature>
<proteinExistence type="predicted"/>
<dbReference type="GeneID" id="5546599"/>
<evidence type="ECO:0000256" key="1">
    <source>
        <dbReference type="SAM" id="Coils"/>
    </source>
</evidence>
<evidence type="ECO:0000313" key="5">
    <source>
        <dbReference type="Proteomes" id="UP000000267"/>
    </source>
</evidence>
<sequence>MNDDELYERFVEESARQHNVEQRQETQQTQEELQEELQETLNGILQEIEHEVSQNQRRRRLSFNGVNSNGGFVANVSTHTSTSTTSNGNTNITNNSASDSSINNNNNTGVDVVANGNNDERRTPFNLQRRPILRVFLRNLLVLDYFVLLLLFPFSMYNILRSGFSSMTFSENDFIQDMLVYIRHIRIFSDDGASFMIYKEGSLGLLGKFHNIVVFYSSPLMKQMYHEIITTANGATSSGTGDNFVHILKWILLQSYKMWVKGTTVMIYFMYGFGGTVYLFAAGFFFLLCFTIATVRRYKGMHQMIGQSLDSSSSIPGLF</sequence>
<dbReference type="AlphaFoldDB" id="A7THJ3"/>
<keyword evidence="3" id="KW-0812">Transmembrane</keyword>
<dbReference type="GO" id="GO:0097658">
    <property type="term" value="C:Asi complex"/>
    <property type="evidence" value="ECO:0007669"/>
    <property type="project" value="EnsemblFungi"/>
</dbReference>
<evidence type="ECO:0000256" key="2">
    <source>
        <dbReference type="SAM" id="MobiDB-lite"/>
    </source>
</evidence>